<dbReference type="Pfam" id="PF07396">
    <property type="entry name" value="Porin_O_P"/>
    <property type="match status" value="1"/>
</dbReference>
<evidence type="ECO:0000313" key="3">
    <source>
        <dbReference type="Proteomes" id="UP000320672"/>
    </source>
</evidence>
<gene>
    <name evidence="2" type="ORF">FF011L_14060</name>
</gene>
<keyword evidence="1" id="KW-0812">Transmembrane</keyword>
<proteinExistence type="predicted"/>
<dbReference type="Gene3D" id="2.40.160.10">
    <property type="entry name" value="Porin"/>
    <property type="match status" value="1"/>
</dbReference>
<dbReference type="KEGG" id="rml:FF011L_14060"/>
<accession>A0A517MCP2</accession>
<name>A0A517MCP2_9BACT</name>
<sequence>MLARLSNWNLALKCPWGHFQVRPLQGDFMRTQGTVRFALLALIVCVYHVFAIGQEFTEPPLTIEQLQVQLNEQAAQIKDLHRRLEESDGPFGLQPESLGSGCTPGMVDRVPLAADVPSEAECDTSEDAGKVKTLNFYADYDRGFVIRPFDAKKHPFELKVKGWIQFRHHGFARNADSWTDNSGVRRPIRNRNAFDIERARMTFSGHAIDPRLTYFLQLDGDTDDGHVVDFFDYWWAWQFTDAFQIQFGKRKVPAGRQWLLGARRTRLVDRPLAVDFFRPDRTVGIFGVGKFAQHGHYEVMIGNGYRTANLPNSETDNNFTYAATSYIDPAGAFGGQLVDFNQTPTSLWRLGHSFSFSPQRSTQNGSSLEEADFVRLSDGTRLTQPGALQAGVTVSEFDLWLYGIDVSWKRQGWSLTSEVFLRWLDNIEGNGPIANDNLFQNGFYVEGGKFLVKKMLDFNVRYSFVSGDYGKSNEYAAGFNYYPLAKPQLKLSFDVTQLDGSPNQNRASDILVGDTGTLFRTQVQAEF</sequence>
<feature type="transmembrane region" description="Helical" evidence="1">
    <location>
        <begin position="34"/>
        <end position="53"/>
    </location>
</feature>
<keyword evidence="1" id="KW-0472">Membrane</keyword>
<keyword evidence="3" id="KW-1185">Reference proteome</keyword>
<evidence type="ECO:0000313" key="2">
    <source>
        <dbReference type="EMBL" id="QDS92659.1"/>
    </source>
</evidence>
<organism evidence="2 3">
    <name type="scientific">Roseimaritima multifibrata</name>
    <dbReference type="NCBI Taxonomy" id="1930274"/>
    <lineage>
        <taxon>Bacteria</taxon>
        <taxon>Pseudomonadati</taxon>
        <taxon>Planctomycetota</taxon>
        <taxon>Planctomycetia</taxon>
        <taxon>Pirellulales</taxon>
        <taxon>Pirellulaceae</taxon>
        <taxon>Roseimaritima</taxon>
    </lineage>
</organism>
<dbReference type="InterPro" id="IPR010870">
    <property type="entry name" value="Porin_O/P"/>
</dbReference>
<dbReference type="AlphaFoldDB" id="A0A517MCP2"/>
<dbReference type="Proteomes" id="UP000320672">
    <property type="component" value="Chromosome"/>
</dbReference>
<keyword evidence="1" id="KW-1133">Transmembrane helix</keyword>
<dbReference type="RefSeq" id="WP_246109777.1">
    <property type="nucleotide sequence ID" value="NZ_CP036262.1"/>
</dbReference>
<protein>
    <submittedName>
        <fullName evidence="2">Phosphate-selective porin O and P</fullName>
    </submittedName>
</protein>
<dbReference type="InterPro" id="IPR023614">
    <property type="entry name" value="Porin_dom_sf"/>
</dbReference>
<reference evidence="2 3" key="1">
    <citation type="submission" date="2019-02" db="EMBL/GenBank/DDBJ databases">
        <title>Deep-cultivation of Planctomycetes and their phenomic and genomic characterization uncovers novel biology.</title>
        <authorList>
            <person name="Wiegand S."/>
            <person name="Jogler M."/>
            <person name="Boedeker C."/>
            <person name="Pinto D."/>
            <person name="Vollmers J."/>
            <person name="Rivas-Marin E."/>
            <person name="Kohn T."/>
            <person name="Peeters S.H."/>
            <person name="Heuer A."/>
            <person name="Rast P."/>
            <person name="Oberbeckmann S."/>
            <person name="Bunk B."/>
            <person name="Jeske O."/>
            <person name="Meyerdierks A."/>
            <person name="Storesund J.E."/>
            <person name="Kallscheuer N."/>
            <person name="Luecker S."/>
            <person name="Lage O.M."/>
            <person name="Pohl T."/>
            <person name="Merkel B.J."/>
            <person name="Hornburger P."/>
            <person name="Mueller R.-W."/>
            <person name="Bruemmer F."/>
            <person name="Labrenz M."/>
            <person name="Spormann A.M."/>
            <person name="Op den Camp H."/>
            <person name="Overmann J."/>
            <person name="Amann R."/>
            <person name="Jetten M.S.M."/>
            <person name="Mascher T."/>
            <person name="Medema M.H."/>
            <person name="Devos D.P."/>
            <person name="Kaster A.-K."/>
            <person name="Ovreas L."/>
            <person name="Rohde M."/>
            <person name="Galperin M.Y."/>
            <person name="Jogler C."/>
        </authorList>
    </citation>
    <scope>NUCLEOTIDE SEQUENCE [LARGE SCALE GENOMIC DNA]</scope>
    <source>
        <strain evidence="2 3">FF011L</strain>
    </source>
</reference>
<dbReference type="EMBL" id="CP036262">
    <property type="protein sequence ID" value="QDS92659.1"/>
    <property type="molecule type" value="Genomic_DNA"/>
</dbReference>
<evidence type="ECO:0000256" key="1">
    <source>
        <dbReference type="SAM" id="Phobius"/>
    </source>
</evidence>